<evidence type="ECO:0000313" key="3">
    <source>
        <dbReference type="EMBL" id="QDP38925.1"/>
    </source>
</evidence>
<dbReference type="PROSITE" id="PS51677">
    <property type="entry name" value="NODB"/>
    <property type="match status" value="1"/>
</dbReference>
<protein>
    <submittedName>
        <fullName evidence="3">Polysaccharide deacetylase family sporulation protein PdaB</fullName>
    </submittedName>
</protein>
<dbReference type="PANTHER" id="PTHR10587">
    <property type="entry name" value="GLYCOSYL TRANSFERASE-RELATED"/>
    <property type="match status" value="1"/>
</dbReference>
<keyword evidence="1" id="KW-0812">Transmembrane</keyword>
<dbReference type="KEGG" id="aqt:FN924_00970"/>
<reference evidence="3 4" key="1">
    <citation type="submission" date="2019-07" db="EMBL/GenBank/DDBJ databases">
        <authorList>
            <person name="Li J."/>
        </authorList>
    </citation>
    <scope>NUCLEOTIDE SEQUENCE [LARGE SCALE GENOMIC DNA]</scope>
    <source>
        <strain evidence="3 4">TKL69</strain>
    </source>
</reference>
<dbReference type="GO" id="GO:0005975">
    <property type="term" value="P:carbohydrate metabolic process"/>
    <property type="evidence" value="ECO:0007669"/>
    <property type="project" value="InterPro"/>
</dbReference>
<evidence type="ECO:0000259" key="2">
    <source>
        <dbReference type="PROSITE" id="PS51677"/>
    </source>
</evidence>
<dbReference type="InterPro" id="IPR050248">
    <property type="entry name" value="Polysacc_deacetylase_ArnD"/>
</dbReference>
<proteinExistence type="predicted"/>
<dbReference type="SUPFAM" id="SSF88713">
    <property type="entry name" value="Glycoside hydrolase/deacetylase"/>
    <property type="match status" value="1"/>
</dbReference>
<dbReference type="GO" id="GO:0016020">
    <property type="term" value="C:membrane"/>
    <property type="evidence" value="ECO:0007669"/>
    <property type="project" value="TreeGrafter"/>
</dbReference>
<dbReference type="RefSeq" id="WP_143891675.1">
    <property type="nucleotide sequence ID" value="NZ_CP041666.1"/>
</dbReference>
<feature type="domain" description="NodB homology" evidence="2">
    <location>
        <begin position="57"/>
        <end position="236"/>
    </location>
</feature>
<dbReference type="OrthoDB" id="9806342at2"/>
<dbReference type="InterPro" id="IPR002509">
    <property type="entry name" value="NODB_dom"/>
</dbReference>
<dbReference type="PANTHER" id="PTHR10587:SF128">
    <property type="entry name" value="POLYSACCHARIDE DEACETYLASE PDAB-RELATED"/>
    <property type="match status" value="1"/>
</dbReference>
<dbReference type="Gene3D" id="3.20.20.370">
    <property type="entry name" value="Glycoside hydrolase/deacetylase"/>
    <property type="match status" value="1"/>
</dbReference>
<keyword evidence="1" id="KW-1133">Transmembrane helix</keyword>
<gene>
    <name evidence="3" type="primary">pdaB</name>
    <name evidence="3" type="ORF">FN924_00970</name>
</gene>
<feature type="transmembrane region" description="Helical" evidence="1">
    <location>
        <begin position="12"/>
        <end position="31"/>
    </location>
</feature>
<dbReference type="NCBIfam" id="TIGR02764">
    <property type="entry name" value="spore_ybaN_pdaB"/>
    <property type="match status" value="1"/>
</dbReference>
<keyword evidence="4" id="KW-1185">Reference proteome</keyword>
<dbReference type="EMBL" id="CP041666">
    <property type="protein sequence ID" value="QDP38925.1"/>
    <property type="molecule type" value="Genomic_DNA"/>
</dbReference>
<organism evidence="3 4">
    <name type="scientific">Radiobacillus deserti</name>
    <dbReference type="NCBI Taxonomy" id="2594883"/>
    <lineage>
        <taxon>Bacteria</taxon>
        <taxon>Bacillati</taxon>
        <taxon>Bacillota</taxon>
        <taxon>Bacilli</taxon>
        <taxon>Bacillales</taxon>
        <taxon>Bacillaceae</taxon>
        <taxon>Radiobacillus</taxon>
    </lineage>
</organism>
<evidence type="ECO:0000256" key="1">
    <source>
        <dbReference type="SAM" id="Phobius"/>
    </source>
</evidence>
<dbReference type="GO" id="GO:0016810">
    <property type="term" value="F:hydrolase activity, acting on carbon-nitrogen (but not peptide) bonds"/>
    <property type="evidence" value="ECO:0007669"/>
    <property type="project" value="InterPro"/>
</dbReference>
<dbReference type="Proteomes" id="UP000315215">
    <property type="component" value="Chromosome"/>
</dbReference>
<dbReference type="Pfam" id="PF01522">
    <property type="entry name" value="Polysacc_deac_1"/>
    <property type="match status" value="1"/>
</dbReference>
<evidence type="ECO:0000313" key="4">
    <source>
        <dbReference type="Proteomes" id="UP000315215"/>
    </source>
</evidence>
<dbReference type="AlphaFoldDB" id="A0A516KC12"/>
<name>A0A516KC12_9BACI</name>
<accession>A0A516KC12</accession>
<dbReference type="InterPro" id="IPR011330">
    <property type="entry name" value="Glyco_hydro/deAcase_b/a-brl"/>
</dbReference>
<keyword evidence="1" id="KW-0472">Membrane</keyword>
<sequence>MSHFYVWRPGKIKRWMLTIIAALFTALFLWIETDGAFSVFSSKEDPAALSKGSAKDPNIALTFNISYGNEKVEPILEKLRKYKVKATFFVIGEWAERHPNLLKKITEDGHELGMMGYRYKSYLKMEPEQVRKDLSYAREIFSKQGYKDIKLLRPPSGHFNKEILKIAEDQGYKVVQWSVNPNDWENPGTQKIIDTVMGNTQKGDIILMHASDSVKQTPKALDTILPGLKNKGFEYVHVSELITRANAKSTLIE</sequence>
<dbReference type="InterPro" id="IPR014132">
    <property type="entry name" value="PdaB-like"/>
</dbReference>